<feature type="compositionally biased region" description="Acidic residues" evidence="1">
    <location>
        <begin position="90"/>
        <end position="105"/>
    </location>
</feature>
<gene>
    <name evidence="2" type="ORF">Salat_1895000</name>
</gene>
<reference evidence="2" key="2">
    <citation type="journal article" date="2024" name="Plant">
        <title>Genomic evolution and insights into agronomic trait innovations of Sesamum species.</title>
        <authorList>
            <person name="Miao H."/>
            <person name="Wang L."/>
            <person name="Qu L."/>
            <person name="Liu H."/>
            <person name="Sun Y."/>
            <person name="Le M."/>
            <person name="Wang Q."/>
            <person name="Wei S."/>
            <person name="Zheng Y."/>
            <person name="Lin W."/>
            <person name="Duan Y."/>
            <person name="Cao H."/>
            <person name="Xiong S."/>
            <person name="Wang X."/>
            <person name="Wei L."/>
            <person name="Li C."/>
            <person name="Ma Q."/>
            <person name="Ju M."/>
            <person name="Zhao R."/>
            <person name="Li G."/>
            <person name="Mu C."/>
            <person name="Tian Q."/>
            <person name="Mei H."/>
            <person name="Zhang T."/>
            <person name="Gao T."/>
            <person name="Zhang H."/>
        </authorList>
    </citation>
    <scope>NUCLEOTIDE SEQUENCE</scope>
    <source>
        <strain evidence="2">3651</strain>
    </source>
</reference>
<comment type="caution">
    <text evidence="2">The sequence shown here is derived from an EMBL/GenBank/DDBJ whole genome shotgun (WGS) entry which is preliminary data.</text>
</comment>
<dbReference type="EMBL" id="JACGWO010000007">
    <property type="protein sequence ID" value="KAK4423124.1"/>
    <property type="molecule type" value="Genomic_DNA"/>
</dbReference>
<protein>
    <submittedName>
        <fullName evidence="2">Uncharacterized protein</fullName>
    </submittedName>
</protein>
<dbReference type="AlphaFoldDB" id="A0AAE2CIE4"/>
<keyword evidence="3" id="KW-1185">Reference proteome</keyword>
<feature type="region of interest" description="Disordered" evidence="1">
    <location>
        <begin position="85"/>
        <end position="106"/>
    </location>
</feature>
<reference evidence="2" key="1">
    <citation type="submission" date="2020-06" db="EMBL/GenBank/DDBJ databases">
        <authorList>
            <person name="Li T."/>
            <person name="Hu X."/>
            <person name="Zhang T."/>
            <person name="Song X."/>
            <person name="Zhang H."/>
            <person name="Dai N."/>
            <person name="Sheng W."/>
            <person name="Hou X."/>
            <person name="Wei L."/>
        </authorList>
    </citation>
    <scope>NUCLEOTIDE SEQUENCE</scope>
    <source>
        <strain evidence="2">3651</strain>
        <tissue evidence="2">Leaf</tissue>
    </source>
</reference>
<proteinExistence type="predicted"/>
<evidence type="ECO:0000313" key="3">
    <source>
        <dbReference type="Proteomes" id="UP001293254"/>
    </source>
</evidence>
<name>A0AAE2CIE4_9LAMI</name>
<dbReference type="Proteomes" id="UP001293254">
    <property type="component" value="Unassembled WGS sequence"/>
</dbReference>
<evidence type="ECO:0000313" key="2">
    <source>
        <dbReference type="EMBL" id="KAK4423124.1"/>
    </source>
</evidence>
<sequence length="128" mass="14586">MVIVEGVMLDIGDAVVIKTNEDIQNSIAIYLSLGLENVCVNFHITKSHSITDVQENLIPSTIMEENELDGEENLEVEEIVECSDSKFEEINADDDEDDENNWSDYDSDKDQFLYESDFDLQVKNQIAF</sequence>
<accession>A0AAE2CIE4</accession>
<organism evidence="2 3">
    <name type="scientific">Sesamum alatum</name>
    <dbReference type="NCBI Taxonomy" id="300844"/>
    <lineage>
        <taxon>Eukaryota</taxon>
        <taxon>Viridiplantae</taxon>
        <taxon>Streptophyta</taxon>
        <taxon>Embryophyta</taxon>
        <taxon>Tracheophyta</taxon>
        <taxon>Spermatophyta</taxon>
        <taxon>Magnoliopsida</taxon>
        <taxon>eudicotyledons</taxon>
        <taxon>Gunneridae</taxon>
        <taxon>Pentapetalae</taxon>
        <taxon>asterids</taxon>
        <taxon>lamiids</taxon>
        <taxon>Lamiales</taxon>
        <taxon>Pedaliaceae</taxon>
        <taxon>Sesamum</taxon>
    </lineage>
</organism>
<evidence type="ECO:0000256" key="1">
    <source>
        <dbReference type="SAM" id="MobiDB-lite"/>
    </source>
</evidence>